<dbReference type="AlphaFoldDB" id="A0A6H5IXA8"/>
<dbReference type="EMBL" id="CADCXV010001132">
    <property type="protein sequence ID" value="CAB0041823.1"/>
    <property type="molecule type" value="Genomic_DNA"/>
</dbReference>
<organism evidence="2 3">
    <name type="scientific">Trichogramma brassicae</name>
    <dbReference type="NCBI Taxonomy" id="86971"/>
    <lineage>
        <taxon>Eukaryota</taxon>
        <taxon>Metazoa</taxon>
        <taxon>Ecdysozoa</taxon>
        <taxon>Arthropoda</taxon>
        <taxon>Hexapoda</taxon>
        <taxon>Insecta</taxon>
        <taxon>Pterygota</taxon>
        <taxon>Neoptera</taxon>
        <taxon>Endopterygota</taxon>
        <taxon>Hymenoptera</taxon>
        <taxon>Apocrita</taxon>
        <taxon>Proctotrupomorpha</taxon>
        <taxon>Chalcidoidea</taxon>
        <taxon>Trichogrammatidae</taxon>
        <taxon>Trichogramma</taxon>
    </lineage>
</organism>
<reference evidence="2 3" key="1">
    <citation type="submission" date="2020-02" db="EMBL/GenBank/DDBJ databases">
        <authorList>
            <person name="Ferguson B K."/>
        </authorList>
    </citation>
    <scope>NUCLEOTIDE SEQUENCE [LARGE SCALE GENOMIC DNA]</scope>
</reference>
<gene>
    <name evidence="2" type="ORF">TBRA_LOCUS13474</name>
</gene>
<dbReference type="Proteomes" id="UP000479190">
    <property type="component" value="Unassembled WGS sequence"/>
</dbReference>
<feature type="compositionally biased region" description="Basic and acidic residues" evidence="1">
    <location>
        <begin position="366"/>
        <end position="378"/>
    </location>
</feature>
<name>A0A6H5IXA8_9HYME</name>
<evidence type="ECO:0000256" key="1">
    <source>
        <dbReference type="SAM" id="MobiDB-lite"/>
    </source>
</evidence>
<protein>
    <submittedName>
        <fullName evidence="2">Uncharacterized protein</fullName>
    </submittedName>
</protein>
<feature type="region of interest" description="Disordered" evidence="1">
    <location>
        <begin position="314"/>
        <end position="537"/>
    </location>
</feature>
<sequence>MLDRLRCSTIIWPSSGRRWCTCRRAAALWPRLGDGLQCWCTRVLARASPTGRTVSRANFATSTQTYTQALLGELASRATFTSTCTHLIEKYKCKIYMNHQEQSFTRGCDGPIDDYTPTTLDLCSVYYDSINNLHGLREYPNTRSTADATIVALADASARTTHTHNDRRLGRPTHHTTSRSSPGPDPPVVVLVVCSAVGSTGSLSRTRVDSYRYSHSSLGRRRILLPVRYSSIRRRHPRGCRAQLTHSSSVRSQGKSSTPLSVHILTVHAKLVKFYVSVQQNKAFVRRLHLLRELLVLFCHRSLHRTLHESCTLHENPRVGSSGRADGNSCRAPDENPRVGSSSRADGNSCRAPDEDPRVGSSGRADGIRCRAPDEDPRVGSFGRANGMSSSEPGDAPLVSSSGRAEGKSCHCDSSQSLARPDEPTRGSSFGARHLIPSARPDEPTRGSSSGARQLLPSARPDEPTRGSSSARPDEPTRGSSFGARHLIPSARPDEPTRGSSSGARQLLPSARPDEPTRGSSSGAQQLLLSARRDEPT</sequence>
<evidence type="ECO:0000313" key="3">
    <source>
        <dbReference type="Proteomes" id="UP000479190"/>
    </source>
</evidence>
<evidence type="ECO:0000313" key="2">
    <source>
        <dbReference type="EMBL" id="CAB0041823.1"/>
    </source>
</evidence>
<accession>A0A6H5IXA8</accession>
<proteinExistence type="predicted"/>
<keyword evidence="3" id="KW-1185">Reference proteome</keyword>
<feature type="compositionally biased region" description="Low complexity" evidence="1">
    <location>
        <begin position="518"/>
        <end position="530"/>
    </location>
</feature>
<feature type="region of interest" description="Disordered" evidence="1">
    <location>
        <begin position="159"/>
        <end position="186"/>
    </location>
</feature>